<dbReference type="EMBL" id="RJJR01000015">
    <property type="protein sequence ID" value="RNI34053.1"/>
    <property type="molecule type" value="Genomic_DNA"/>
</dbReference>
<dbReference type="PANTHER" id="PTHR46211">
    <property type="entry name" value="GLYCEROPHOSPHORYL DIESTER PHOSPHODIESTERASE"/>
    <property type="match status" value="1"/>
</dbReference>
<feature type="domain" description="GP-PDE" evidence="1">
    <location>
        <begin position="32"/>
        <end position="261"/>
    </location>
</feature>
<keyword evidence="3" id="KW-1185">Reference proteome</keyword>
<dbReference type="InterPro" id="IPR017946">
    <property type="entry name" value="PLC-like_Pdiesterase_TIM-brl"/>
</dbReference>
<dbReference type="PROSITE" id="PS51704">
    <property type="entry name" value="GP_PDE"/>
    <property type="match status" value="1"/>
</dbReference>
<reference evidence="2 3" key="1">
    <citation type="submission" date="2018-11" db="EMBL/GenBank/DDBJ databases">
        <title>Draft genome sequence of Ferruginibacter sp. BO-59.</title>
        <authorList>
            <person name="Im W.T."/>
        </authorList>
    </citation>
    <scope>NUCLEOTIDE SEQUENCE [LARGE SCALE GENOMIC DNA]</scope>
    <source>
        <strain evidence="2 3">BO-59</strain>
    </source>
</reference>
<dbReference type="PANTHER" id="PTHR46211:SF1">
    <property type="entry name" value="GLYCEROPHOSPHODIESTER PHOSPHODIESTERASE, CYTOPLASMIC"/>
    <property type="match status" value="1"/>
</dbReference>
<evidence type="ECO:0000313" key="3">
    <source>
        <dbReference type="Proteomes" id="UP000267223"/>
    </source>
</evidence>
<dbReference type="InterPro" id="IPR030395">
    <property type="entry name" value="GP_PDE_dom"/>
</dbReference>
<protein>
    <submittedName>
        <fullName evidence="2">Glycerophosphodiester phosphodiesterase</fullName>
    </submittedName>
</protein>
<proteinExistence type="predicted"/>
<dbReference type="SUPFAM" id="SSF51695">
    <property type="entry name" value="PLC-like phosphodiesterases"/>
    <property type="match status" value="1"/>
</dbReference>
<dbReference type="GO" id="GO:0008081">
    <property type="term" value="F:phosphoric diester hydrolase activity"/>
    <property type="evidence" value="ECO:0007669"/>
    <property type="project" value="InterPro"/>
</dbReference>
<name>A0A3M9N9X1_9BACT</name>
<evidence type="ECO:0000313" key="2">
    <source>
        <dbReference type="EMBL" id="RNI34053.1"/>
    </source>
</evidence>
<gene>
    <name evidence="2" type="ORF">EFY79_17250</name>
</gene>
<sequence length="268" mass="30616">MKVSFLILAAMLMTACNSSRKIKQPSMTFAKNKVIAHRGAWKKNNLPENSIASLKEAIRLGCEGSETDIHMTADSFLVINHDNEWGGITIQKNSLADVSTKKLSNGESLPLLKDFLSIIKQQQHTKLILEIKPSVRGREWADATVQKVVEMVQKIKVQPWIVYISFDYQILKEILNLDASANTQYLDGDKDPAQLKKDGIKGVDYHFSVFQKHPEWIQSAKKNKIDLNAWTVNDEETMHWLLQNDFDFITTNEPELLFKVVEEFAQKK</sequence>
<dbReference type="OrthoDB" id="9776255at2"/>
<dbReference type="GO" id="GO:0006629">
    <property type="term" value="P:lipid metabolic process"/>
    <property type="evidence" value="ECO:0007669"/>
    <property type="project" value="InterPro"/>
</dbReference>
<organism evidence="2 3">
    <name type="scientific">Hanamia caeni</name>
    <dbReference type="NCBI Taxonomy" id="2294116"/>
    <lineage>
        <taxon>Bacteria</taxon>
        <taxon>Pseudomonadati</taxon>
        <taxon>Bacteroidota</taxon>
        <taxon>Chitinophagia</taxon>
        <taxon>Chitinophagales</taxon>
        <taxon>Chitinophagaceae</taxon>
        <taxon>Hanamia</taxon>
    </lineage>
</organism>
<evidence type="ECO:0000259" key="1">
    <source>
        <dbReference type="PROSITE" id="PS51704"/>
    </source>
</evidence>
<comment type="caution">
    <text evidence="2">The sequence shown here is derived from an EMBL/GenBank/DDBJ whole genome shotgun (WGS) entry which is preliminary data.</text>
</comment>
<dbReference type="Proteomes" id="UP000267223">
    <property type="component" value="Unassembled WGS sequence"/>
</dbReference>
<dbReference type="Gene3D" id="3.20.20.190">
    <property type="entry name" value="Phosphatidylinositol (PI) phosphodiesterase"/>
    <property type="match status" value="1"/>
</dbReference>
<accession>A0A3M9N9X1</accession>
<dbReference type="Pfam" id="PF03009">
    <property type="entry name" value="GDPD"/>
    <property type="match status" value="1"/>
</dbReference>
<dbReference type="PROSITE" id="PS51257">
    <property type="entry name" value="PROKAR_LIPOPROTEIN"/>
    <property type="match status" value="1"/>
</dbReference>
<dbReference type="AlphaFoldDB" id="A0A3M9N9X1"/>